<feature type="compositionally biased region" description="Pro residues" evidence="1">
    <location>
        <begin position="769"/>
        <end position="782"/>
    </location>
</feature>
<reference evidence="5" key="1">
    <citation type="journal article" date="2012" name="Nature">
        <title>A physical, genetic and functional sequence assembly of the barley genome.</title>
        <authorList>
            <consortium name="The International Barley Genome Sequencing Consortium"/>
            <person name="Mayer K.F."/>
            <person name="Waugh R."/>
            <person name="Brown J.W."/>
            <person name="Schulman A."/>
            <person name="Langridge P."/>
            <person name="Platzer M."/>
            <person name="Fincher G.B."/>
            <person name="Muehlbauer G.J."/>
            <person name="Sato K."/>
            <person name="Close T.J."/>
            <person name="Wise R.P."/>
            <person name="Stein N."/>
        </authorList>
    </citation>
    <scope>NUCLEOTIDE SEQUENCE [LARGE SCALE GENOMIC DNA]</scope>
    <source>
        <strain evidence="5">cv. Morex</strain>
    </source>
</reference>
<keyword evidence="2" id="KW-1133">Transmembrane helix</keyword>
<dbReference type="PANTHER" id="PTHR31325">
    <property type="entry name" value="OS01G0798800 PROTEIN-RELATED"/>
    <property type="match status" value="1"/>
</dbReference>
<keyword evidence="2" id="KW-0472">Membrane</keyword>
<feature type="transmembrane region" description="Helical" evidence="2">
    <location>
        <begin position="138"/>
        <end position="157"/>
    </location>
</feature>
<accession>A0A8I6WJT2</accession>
<evidence type="ECO:0000256" key="1">
    <source>
        <dbReference type="SAM" id="MobiDB-lite"/>
    </source>
</evidence>
<protein>
    <recommendedName>
        <fullName evidence="3">DUF4220 domain-containing protein</fullName>
    </recommendedName>
</protein>
<feature type="transmembrane region" description="Helical" evidence="2">
    <location>
        <begin position="320"/>
        <end position="338"/>
    </location>
</feature>
<proteinExistence type="predicted"/>
<dbReference type="Gramene" id="HORVU.MOREX.r3.2HG0098060.1">
    <property type="protein sequence ID" value="HORVU.MOREX.r3.2HG0098060.1.CDS1"/>
    <property type="gene ID" value="HORVU.MOREX.r3.2HG0098060"/>
</dbReference>
<dbReference type="Pfam" id="PF13968">
    <property type="entry name" value="DUF4220"/>
    <property type="match status" value="1"/>
</dbReference>
<dbReference type="InterPro" id="IPR025315">
    <property type="entry name" value="DUF4220"/>
</dbReference>
<gene>
    <name evidence="4" type="primary">LOC123429073</name>
</gene>
<keyword evidence="5" id="KW-1185">Reference proteome</keyword>
<name>A0A8I6WJT2_HORVV</name>
<keyword evidence="2" id="KW-0812">Transmembrane</keyword>
<evidence type="ECO:0000256" key="2">
    <source>
        <dbReference type="SAM" id="Phobius"/>
    </source>
</evidence>
<dbReference type="Gramene" id="HORVU.MOREX.r2.2HG0080920.1">
    <property type="protein sequence ID" value="HORVU.MOREX.r2.2HG0080920.1.CDS.1"/>
    <property type="gene ID" value="HORVU.MOREX.r2.2HG0080920"/>
</dbReference>
<feature type="region of interest" description="Disordered" evidence="1">
    <location>
        <begin position="701"/>
        <end position="734"/>
    </location>
</feature>
<dbReference type="InterPro" id="IPR007658">
    <property type="entry name" value="DUF594"/>
</dbReference>
<feature type="transmembrane region" description="Helical" evidence="2">
    <location>
        <begin position="288"/>
        <end position="308"/>
    </location>
</feature>
<dbReference type="AlphaFoldDB" id="A0A8I6WJT2"/>
<evidence type="ECO:0000313" key="5">
    <source>
        <dbReference type="Proteomes" id="UP000011116"/>
    </source>
</evidence>
<dbReference type="OrthoDB" id="694930at2759"/>
<organism evidence="4 5">
    <name type="scientific">Hordeum vulgare subsp. vulgare</name>
    <name type="common">Domesticated barley</name>
    <dbReference type="NCBI Taxonomy" id="112509"/>
    <lineage>
        <taxon>Eukaryota</taxon>
        <taxon>Viridiplantae</taxon>
        <taxon>Streptophyta</taxon>
        <taxon>Embryophyta</taxon>
        <taxon>Tracheophyta</taxon>
        <taxon>Spermatophyta</taxon>
        <taxon>Magnoliopsida</taxon>
        <taxon>Liliopsida</taxon>
        <taxon>Poales</taxon>
        <taxon>Poaceae</taxon>
        <taxon>BOP clade</taxon>
        <taxon>Pooideae</taxon>
        <taxon>Triticodae</taxon>
        <taxon>Triticeae</taxon>
        <taxon>Hordeinae</taxon>
        <taxon>Hordeum</taxon>
    </lineage>
</organism>
<dbReference type="KEGG" id="hvg:123429073"/>
<dbReference type="EnsemblPlants" id="HORVU.MOREX.r3.2HG0098060.1">
    <property type="protein sequence ID" value="HORVU.MOREX.r3.2HG0098060.1.CDS1"/>
    <property type="gene ID" value="HORVU.MOREX.r3.2HG0098060"/>
</dbReference>
<dbReference type="Proteomes" id="UP000011116">
    <property type="component" value="Chromosome 2H"/>
</dbReference>
<sequence length="796" mass="89885">MEDPGQVSYRVVQLMSFWEIPGAVLLSFTAHILIMLLASIRRRTASGFWMLILWGAYQLANWVAPYALNNISPCGKTMSRRQHLLAFWATFLVHNLGGPDNMSGFSLEDNALYWREALLALSRVVGASYVLYKHSYPGSGAGALIPASIIVLVVGAAKYAERVCALRQGHLGNIRPSSKNKPSELFTACASPGLDSGSLITKGMDDQLDDEEALMVAHVMLPFCKRAMADSSVNAESTDNDYELDTSRKIFSLSWENMCKVVEMELSLMYDILYTKAAVIHGSYGVGYIIRFASPFAIGAATVLFGFYYNKEGQTTADVIITYILLLATLLLDTRWLLRALGSTWTHAFLQVSRPCRWLGHAVLCSGKWLQLRHFVVSLDLWRQLLRLTGCPRSPSNYRRWSGTVGQYGLLQECTRKIGRWGKVAQVVGLEEFWKKYQRSKGHKLSQDVKQLVFERVTEVLKSSYENEKDDGYSITMKDIMMSWGQETVNRYKTLWADVIAKKYKKKITTNDQEEKFLLAFGREFQEDILAWHIATKIFIIRGEKQGTLADAISALSEHLMFLMAMHPDMLPGLALHNLYEATLKSLREVVDEEDISSSGKTGEEKLARILVNKENNDSEWGFAKKRKLLVDAAVIAVELLKADDLKMPELLELVFNIWVDKLLYAGTRCSRESHARQLGHGGDLTTIIWIMAEHAGPFRIGEERPYDDGDKSPGDKRPQEEKKKEDVKLKPKDAPEAEWWGLYPPPLYPTPGDEHVSNVLSWIDQPMPDRPPAATPTPSKPPKARRRRYATLYPV</sequence>
<dbReference type="RefSeq" id="XP_044969068.1">
    <property type="nucleotide sequence ID" value="XM_045113133.1"/>
</dbReference>
<feature type="transmembrane region" description="Helical" evidence="2">
    <location>
        <begin position="20"/>
        <end position="40"/>
    </location>
</feature>
<evidence type="ECO:0000259" key="3">
    <source>
        <dbReference type="Pfam" id="PF13968"/>
    </source>
</evidence>
<feature type="transmembrane region" description="Helical" evidence="2">
    <location>
        <begin position="47"/>
        <end position="64"/>
    </location>
</feature>
<reference evidence="4" key="3">
    <citation type="submission" date="2022-01" db="UniProtKB">
        <authorList>
            <consortium name="EnsemblPlants"/>
        </authorList>
    </citation>
    <scope>IDENTIFICATION</scope>
    <source>
        <strain evidence="4">subsp. vulgare</strain>
    </source>
</reference>
<evidence type="ECO:0000313" key="4">
    <source>
        <dbReference type="EnsemblPlants" id="HORVU.MOREX.r3.2HG0098060.1.CDS1"/>
    </source>
</evidence>
<feature type="domain" description="DUF4220" evidence="3">
    <location>
        <begin position="54"/>
        <end position="412"/>
    </location>
</feature>
<dbReference type="Pfam" id="PF04578">
    <property type="entry name" value="DUF594"/>
    <property type="match status" value="1"/>
</dbReference>
<dbReference type="GeneID" id="123429073"/>
<feature type="region of interest" description="Disordered" evidence="1">
    <location>
        <begin position="764"/>
        <end position="796"/>
    </location>
</feature>
<reference evidence="4" key="2">
    <citation type="submission" date="2020-10" db="EMBL/GenBank/DDBJ databases">
        <authorList>
            <person name="Scholz U."/>
            <person name="Mascher M."/>
            <person name="Fiebig A."/>
        </authorList>
    </citation>
    <scope>NUCLEOTIDE SEQUENCE [LARGE SCALE GENOMIC DNA]</scope>
    <source>
        <strain evidence="4">cv. Morex</strain>
    </source>
</reference>